<keyword evidence="5" id="KW-0963">Cytoplasm</keyword>
<evidence type="ECO:0000256" key="2">
    <source>
        <dbReference type="ARBA" id="ARBA00005369"/>
    </source>
</evidence>
<evidence type="ECO:0000256" key="1">
    <source>
        <dbReference type="ARBA" id="ARBA00004496"/>
    </source>
</evidence>
<evidence type="ECO:0000256" key="7">
    <source>
        <dbReference type="ARBA" id="ARBA00022679"/>
    </source>
</evidence>
<reference evidence="12 13" key="1">
    <citation type="submission" date="2016-10" db="EMBL/GenBank/DDBJ databases">
        <authorList>
            <person name="de Groot N.N."/>
        </authorList>
    </citation>
    <scope>NUCLEOTIDE SEQUENCE [LARGE SCALE GENOMIC DNA]</scope>
    <source>
        <strain evidence="12 13">CGMCC 1.12097</strain>
    </source>
</reference>
<proteinExistence type="inferred from homology"/>
<sequence length="219" mass="23553">MNQGLPIDDREGFAAFLLRLRGRGTVPKALIAAFEATPRRGFLGAQFHQIAWSDRMLPIECGEAIEGADMQAAVIAALTIEQGNRVLEIGTGSGYTAAVMSRLAARVVTTDRYKTLVEQARQRFEALGIGNVIVRQADGSGGLPNEGPFDRIVAWAAFDSLPRFLLDQLSSGGVVIAPIGPEEGEQVLAKLTKVGSRFEREDIGLVRLQPILRSVAAVI</sequence>
<evidence type="ECO:0000256" key="8">
    <source>
        <dbReference type="ARBA" id="ARBA00022691"/>
    </source>
</evidence>
<name>A0A1G5VB78_9HYPH</name>
<gene>
    <name evidence="12" type="ORF">SAMN02927914_00470</name>
</gene>
<dbReference type="SUPFAM" id="SSF53335">
    <property type="entry name" value="S-adenosyl-L-methionine-dependent methyltransferases"/>
    <property type="match status" value="1"/>
</dbReference>
<evidence type="ECO:0000256" key="10">
    <source>
        <dbReference type="ARBA" id="ARBA00031323"/>
    </source>
</evidence>
<evidence type="ECO:0000256" key="5">
    <source>
        <dbReference type="ARBA" id="ARBA00022490"/>
    </source>
</evidence>
<dbReference type="GO" id="GO:0004719">
    <property type="term" value="F:protein-L-isoaspartate (D-aspartate) O-methyltransferase activity"/>
    <property type="evidence" value="ECO:0007669"/>
    <property type="project" value="UniProtKB-EC"/>
</dbReference>
<dbReference type="PANTHER" id="PTHR11579:SF0">
    <property type="entry name" value="PROTEIN-L-ISOASPARTATE(D-ASPARTATE) O-METHYLTRANSFERASE"/>
    <property type="match status" value="1"/>
</dbReference>
<accession>A0A1G5VB78</accession>
<dbReference type="Pfam" id="PF01135">
    <property type="entry name" value="PCMT"/>
    <property type="match status" value="1"/>
</dbReference>
<evidence type="ECO:0000256" key="3">
    <source>
        <dbReference type="ARBA" id="ARBA00011890"/>
    </source>
</evidence>
<evidence type="ECO:0000256" key="6">
    <source>
        <dbReference type="ARBA" id="ARBA00022603"/>
    </source>
</evidence>
<dbReference type="STRING" id="1165689.SAMN02927914_00470"/>
<evidence type="ECO:0000256" key="9">
    <source>
        <dbReference type="ARBA" id="ARBA00030757"/>
    </source>
</evidence>
<dbReference type="EMBL" id="FMXM01000002">
    <property type="protein sequence ID" value="SDA42928.1"/>
    <property type="molecule type" value="Genomic_DNA"/>
</dbReference>
<dbReference type="Proteomes" id="UP000198588">
    <property type="component" value="Unassembled WGS sequence"/>
</dbReference>
<dbReference type="Gene3D" id="3.40.50.150">
    <property type="entry name" value="Vaccinia Virus protein VP39"/>
    <property type="match status" value="1"/>
</dbReference>
<dbReference type="GO" id="GO:0032259">
    <property type="term" value="P:methylation"/>
    <property type="evidence" value="ECO:0007669"/>
    <property type="project" value="UniProtKB-KW"/>
</dbReference>
<dbReference type="InterPro" id="IPR000682">
    <property type="entry name" value="PCMT"/>
</dbReference>
<dbReference type="InterPro" id="IPR029063">
    <property type="entry name" value="SAM-dependent_MTases_sf"/>
</dbReference>
<evidence type="ECO:0000256" key="4">
    <source>
        <dbReference type="ARBA" id="ARBA00013346"/>
    </source>
</evidence>
<keyword evidence="8" id="KW-0949">S-adenosyl-L-methionine</keyword>
<keyword evidence="7 12" id="KW-0808">Transferase</keyword>
<comment type="subcellular location">
    <subcellularLocation>
        <location evidence="1">Cytoplasm</location>
    </subcellularLocation>
</comment>
<evidence type="ECO:0000313" key="13">
    <source>
        <dbReference type="Proteomes" id="UP000198588"/>
    </source>
</evidence>
<dbReference type="GO" id="GO:0005737">
    <property type="term" value="C:cytoplasm"/>
    <property type="evidence" value="ECO:0007669"/>
    <property type="project" value="UniProtKB-SubCell"/>
</dbReference>
<dbReference type="NCBIfam" id="NF001453">
    <property type="entry name" value="PRK00312.1"/>
    <property type="match status" value="1"/>
</dbReference>
<dbReference type="EC" id="2.1.1.77" evidence="3"/>
<evidence type="ECO:0000313" key="12">
    <source>
        <dbReference type="EMBL" id="SDA42928.1"/>
    </source>
</evidence>
<keyword evidence="6 12" id="KW-0489">Methyltransferase</keyword>
<dbReference type="CDD" id="cd02440">
    <property type="entry name" value="AdoMet_MTases"/>
    <property type="match status" value="1"/>
</dbReference>
<dbReference type="AlphaFoldDB" id="A0A1G5VB78"/>
<organism evidence="12 13">
    <name type="scientific">Mesorhizobium qingshengii</name>
    <dbReference type="NCBI Taxonomy" id="1165689"/>
    <lineage>
        <taxon>Bacteria</taxon>
        <taxon>Pseudomonadati</taxon>
        <taxon>Pseudomonadota</taxon>
        <taxon>Alphaproteobacteria</taxon>
        <taxon>Hyphomicrobiales</taxon>
        <taxon>Phyllobacteriaceae</taxon>
        <taxon>Mesorhizobium</taxon>
    </lineage>
</organism>
<evidence type="ECO:0000256" key="11">
    <source>
        <dbReference type="ARBA" id="ARBA00031350"/>
    </source>
</evidence>
<dbReference type="RefSeq" id="WP_091575292.1">
    <property type="nucleotide sequence ID" value="NZ_FMXM01000002.1"/>
</dbReference>
<dbReference type="OrthoDB" id="9810066at2"/>
<dbReference type="PANTHER" id="PTHR11579">
    <property type="entry name" value="PROTEIN-L-ISOASPARTATE O-METHYLTRANSFERASE"/>
    <property type="match status" value="1"/>
</dbReference>
<comment type="similarity">
    <text evidence="2">Belongs to the methyltransferase superfamily. L-isoaspartyl/D-aspartyl protein methyltransferase family.</text>
</comment>
<dbReference type="PROSITE" id="PS01279">
    <property type="entry name" value="PCMT"/>
    <property type="match status" value="1"/>
</dbReference>
<protein>
    <recommendedName>
        <fullName evidence="4">Protein-L-isoaspartate O-methyltransferase</fullName>
        <ecNumber evidence="3">2.1.1.77</ecNumber>
    </recommendedName>
    <alternativeName>
        <fullName evidence="11">L-isoaspartyl protein carboxyl methyltransferase</fullName>
    </alternativeName>
    <alternativeName>
        <fullName evidence="9">Protein L-isoaspartyl methyltransferase</fullName>
    </alternativeName>
    <alternativeName>
        <fullName evidence="10">Protein-beta-aspartate methyltransferase</fullName>
    </alternativeName>
</protein>